<reference evidence="3" key="1">
    <citation type="journal article" date="2001" name="Int. J. Syst. Evol. Microbiol.">
        <title>Methanofollis aquaemaris sp. nov., a methanogen isolated from an aquaculture fish pond.</title>
        <authorList>
            <person name="Lai M.C."/>
            <person name="Chen S.C."/>
        </authorList>
    </citation>
    <scope>NUCLEOTIDE SEQUENCE</scope>
    <source>
        <strain evidence="3">N2F9704</strain>
    </source>
</reference>
<gene>
    <name evidence="3" type="ORF">RJ40_02955</name>
</gene>
<dbReference type="RefSeq" id="WP_265581879.1">
    <property type="nucleotide sequence ID" value="NZ_CP036172.1"/>
</dbReference>
<dbReference type="AlphaFoldDB" id="A0A8A3S393"/>
<keyword evidence="4" id="KW-1185">Reference proteome</keyword>
<sequence length="140" mass="15121">MDGMARSGTQGRSLTLQIPIFYKLFVSMLFVAVIPVILLGIMAAGDTGWIVEVLGLQGTVFVLTLATLAIVVMWSFFLASSITSPITQLSEVARNVSMGDLKGAEVDVMSNDEIGDLAASFNRMINSYRVLDALAREDNE</sequence>
<dbReference type="SMART" id="SM00304">
    <property type="entry name" value="HAMP"/>
    <property type="match status" value="1"/>
</dbReference>
<dbReference type="EMBL" id="CP036172">
    <property type="protein sequence ID" value="QSZ66532.1"/>
    <property type="molecule type" value="Genomic_DNA"/>
</dbReference>
<organism evidence="3 4">
    <name type="scientific">Methanofollis aquaemaris</name>
    <dbReference type="NCBI Taxonomy" id="126734"/>
    <lineage>
        <taxon>Archaea</taxon>
        <taxon>Methanobacteriati</taxon>
        <taxon>Methanobacteriota</taxon>
        <taxon>Stenosarchaea group</taxon>
        <taxon>Methanomicrobia</taxon>
        <taxon>Methanomicrobiales</taxon>
        <taxon>Methanomicrobiaceae</taxon>
        <taxon>Methanofollis</taxon>
    </lineage>
</organism>
<accession>A0A8A3S393</accession>
<feature type="transmembrane region" description="Helical" evidence="1">
    <location>
        <begin position="56"/>
        <end position="79"/>
    </location>
</feature>
<feature type="transmembrane region" description="Helical" evidence="1">
    <location>
        <begin position="20"/>
        <end position="44"/>
    </location>
</feature>
<reference evidence="3" key="2">
    <citation type="submission" date="2019-02" db="EMBL/GenBank/DDBJ databases">
        <authorList>
            <person name="Chen S.-C."/>
            <person name="Chien H.-H."/>
            <person name="Lai M.-C."/>
        </authorList>
    </citation>
    <scope>NUCLEOTIDE SEQUENCE</scope>
    <source>
        <strain evidence="3">N2F9704</strain>
    </source>
</reference>
<keyword evidence="1" id="KW-0812">Transmembrane</keyword>
<dbReference type="Pfam" id="PF00672">
    <property type="entry name" value="HAMP"/>
    <property type="match status" value="1"/>
</dbReference>
<dbReference type="GO" id="GO:0016020">
    <property type="term" value="C:membrane"/>
    <property type="evidence" value="ECO:0007669"/>
    <property type="project" value="InterPro"/>
</dbReference>
<dbReference type="SUPFAM" id="SSF158472">
    <property type="entry name" value="HAMP domain-like"/>
    <property type="match status" value="1"/>
</dbReference>
<proteinExistence type="predicted"/>
<protein>
    <submittedName>
        <fullName evidence="3">HAMP domain-containing protein</fullName>
    </submittedName>
</protein>
<dbReference type="CDD" id="cd06225">
    <property type="entry name" value="HAMP"/>
    <property type="match status" value="1"/>
</dbReference>
<keyword evidence="1" id="KW-0472">Membrane</keyword>
<dbReference type="KEGG" id="maqe:RJ40_02955"/>
<dbReference type="GeneID" id="76423290"/>
<dbReference type="InterPro" id="IPR003660">
    <property type="entry name" value="HAMP_dom"/>
</dbReference>
<dbReference type="Gene3D" id="6.10.340.10">
    <property type="match status" value="1"/>
</dbReference>
<keyword evidence="1" id="KW-1133">Transmembrane helix</keyword>
<dbReference type="PROSITE" id="PS50885">
    <property type="entry name" value="HAMP"/>
    <property type="match status" value="1"/>
</dbReference>
<dbReference type="Proteomes" id="UP001042704">
    <property type="component" value="Chromosome"/>
</dbReference>
<evidence type="ECO:0000313" key="4">
    <source>
        <dbReference type="Proteomes" id="UP001042704"/>
    </source>
</evidence>
<evidence type="ECO:0000256" key="1">
    <source>
        <dbReference type="SAM" id="Phobius"/>
    </source>
</evidence>
<evidence type="ECO:0000313" key="3">
    <source>
        <dbReference type="EMBL" id="QSZ66532.1"/>
    </source>
</evidence>
<dbReference type="GO" id="GO:0007165">
    <property type="term" value="P:signal transduction"/>
    <property type="evidence" value="ECO:0007669"/>
    <property type="project" value="InterPro"/>
</dbReference>
<feature type="domain" description="HAMP" evidence="2">
    <location>
        <begin position="80"/>
        <end position="133"/>
    </location>
</feature>
<evidence type="ECO:0000259" key="2">
    <source>
        <dbReference type="PROSITE" id="PS50885"/>
    </source>
</evidence>
<name>A0A8A3S393_9EURY</name>